<evidence type="ECO:0008006" key="4">
    <source>
        <dbReference type="Google" id="ProtNLM"/>
    </source>
</evidence>
<protein>
    <recommendedName>
        <fullName evidence="4">DUF4234 domain-containing protein</fullName>
    </recommendedName>
</protein>
<comment type="caution">
    <text evidence="2">The sequence shown here is derived from an EMBL/GenBank/DDBJ whole genome shotgun (WGS) entry which is preliminary data.</text>
</comment>
<evidence type="ECO:0000313" key="2">
    <source>
        <dbReference type="EMBL" id="RKQ87185.1"/>
    </source>
</evidence>
<name>A0A660L1J2_9ACTN</name>
<keyword evidence="1" id="KW-0472">Membrane</keyword>
<dbReference type="AlphaFoldDB" id="A0A660L1J2"/>
<sequence length="172" mass="18947">MTTAMPGNYAQQPQHAENLAVIRSIGRCVLLLIVSSGFWSIAWMYHTTKEVSSRVASPPPSAGLRAFLSVIPIVQYFTYYWAWNDIDQYCKRVRTEGIPVVLFLVLAIVFSIANLITFPMIQSKLNDAHRAATGGQATNAKMQGIDWAMIALGIAFWAVIWIVIIAAAASSN</sequence>
<feature type="transmembrane region" description="Helical" evidence="1">
    <location>
        <begin position="101"/>
        <end position="121"/>
    </location>
</feature>
<feature type="transmembrane region" description="Helical" evidence="1">
    <location>
        <begin position="62"/>
        <end position="81"/>
    </location>
</feature>
<proteinExistence type="predicted"/>
<dbReference type="EMBL" id="RBIL01000002">
    <property type="protein sequence ID" value="RKQ87185.1"/>
    <property type="molecule type" value="Genomic_DNA"/>
</dbReference>
<feature type="transmembrane region" description="Helical" evidence="1">
    <location>
        <begin position="147"/>
        <end position="169"/>
    </location>
</feature>
<dbReference type="RefSeq" id="WP_121255523.1">
    <property type="nucleotide sequence ID" value="NZ_RBIL01000002.1"/>
</dbReference>
<organism evidence="2 3">
    <name type="scientific">Solirubrobacter pauli</name>
    <dbReference type="NCBI Taxonomy" id="166793"/>
    <lineage>
        <taxon>Bacteria</taxon>
        <taxon>Bacillati</taxon>
        <taxon>Actinomycetota</taxon>
        <taxon>Thermoleophilia</taxon>
        <taxon>Solirubrobacterales</taxon>
        <taxon>Solirubrobacteraceae</taxon>
        <taxon>Solirubrobacter</taxon>
    </lineage>
</organism>
<dbReference type="Proteomes" id="UP000278962">
    <property type="component" value="Unassembled WGS sequence"/>
</dbReference>
<evidence type="ECO:0000313" key="3">
    <source>
        <dbReference type="Proteomes" id="UP000278962"/>
    </source>
</evidence>
<evidence type="ECO:0000256" key="1">
    <source>
        <dbReference type="SAM" id="Phobius"/>
    </source>
</evidence>
<feature type="transmembrane region" description="Helical" evidence="1">
    <location>
        <begin position="20"/>
        <end position="41"/>
    </location>
</feature>
<keyword evidence="1" id="KW-0812">Transmembrane</keyword>
<keyword evidence="3" id="KW-1185">Reference proteome</keyword>
<gene>
    <name evidence="2" type="ORF">C8N24_5205</name>
</gene>
<accession>A0A660L1J2</accession>
<keyword evidence="1" id="KW-1133">Transmembrane helix</keyword>
<reference evidence="2 3" key="1">
    <citation type="submission" date="2018-10" db="EMBL/GenBank/DDBJ databases">
        <title>Genomic Encyclopedia of Archaeal and Bacterial Type Strains, Phase II (KMG-II): from individual species to whole genera.</title>
        <authorList>
            <person name="Goeker M."/>
        </authorList>
    </citation>
    <scope>NUCLEOTIDE SEQUENCE [LARGE SCALE GENOMIC DNA]</scope>
    <source>
        <strain evidence="2 3">DSM 14954</strain>
    </source>
</reference>